<dbReference type="EMBL" id="JAWRCP010000002">
    <property type="protein sequence ID" value="MDW6094379.1"/>
    <property type="molecule type" value="Genomic_DNA"/>
</dbReference>
<keyword evidence="2" id="KW-1185">Reference proteome</keyword>
<evidence type="ECO:0000313" key="2">
    <source>
        <dbReference type="Proteomes" id="UP001279860"/>
    </source>
</evidence>
<sequence length="59" mass="6498">MPNKGRSLSLKRDNTVIARLAQNCRYYISTRAILGDMALSPHSFEIEKRSCASNLGAGD</sequence>
<dbReference type="Proteomes" id="UP001279860">
    <property type="component" value="Unassembled WGS sequence"/>
</dbReference>
<dbReference type="RefSeq" id="WP_038184309.1">
    <property type="nucleotide sequence ID" value="NZ_AP024904.1"/>
</dbReference>
<protein>
    <submittedName>
        <fullName evidence="1">Uncharacterized protein</fullName>
    </submittedName>
</protein>
<evidence type="ECO:0000313" key="1">
    <source>
        <dbReference type="EMBL" id="MDW6094379.1"/>
    </source>
</evidence>
<gene>
    <name evidence="1" type="ORF">SBX64_17710</name>
</gene>
<organism evidence="1 2">
    <name type="scientific">Vibrio rhizosphaerae</name>
    <dbReference type="NCBI Taxonomy" id="398736"/>
    <lineage>
        <taxon>Bacteria</taxon>
        <taxon>Pseudomonadati</taxon>
        <taxon>Pseudomonadota</taxon>
        <taxon>Gammaproteobacteria</taxon>
        <taxon>Vibrionales</taxon>
        <taxon>Vibrionaceae</taxon>
        <taxon>Vibrio</taxon>
    </lineage>
</organism>
<reference evidence="1 2" key="1">
    <citation type="submission" date="2023-11" db="EMBL/GenBank/DDBJ databases">
        <title>Plant-associative lifestyle of Vibrio porteresiae and its evolutionary dynamics.</title>
        <authorList>
            <person name="Rameshkumar N."/>
            <person name="Kirti K."/>
        </authorList>
    </citation>
    <scope>NUCLEOTIDE SEQUENCE [LARGE SCALE GENOMIC DNA]</scope>
    <source>
        <strain evidence="1 2">MSSRF7</strain>
    </source>
</reference>
<proteinExistence type="predicted"/>
<comment type="caution">
    <text evidence="1">The sequence shown here is derived from an EMBL/GenBank/DDBJ whole genome shotgun (WGS) entry which is preliminary data.</text>
</comment>
<accession>A0ABU4IYL5</accession>
<name>A0ABU4IYL5_9VIBR</name>